<sequence>MIQRDLTHYHRDEMGFLHQLGLLLWKNFTLKKRSPSTNNVRDFLHTNLSIPYNDVDSILNATVNLQWLSDFLFGDSKNRTTEHRVRRSVFGDNPSMPSDLNSYFNDTQKLAINEQSSILKNVLKQLFPSVSKALLSDIVMNKLLSDNEQPMDVLHWLLGNKNGALPFPSELSPIEIAELLKLVVLSPDVIKFGACDTKDISHMLVVPGNQNATLVEGESYLCNMTEQQAQVLSDLLNQEISDETLVKVLKLRETNFTSIYLKVEEFLNNMERFYLFQTYLLDLSILVSDLPQDGCNILHEGDNDTTSAPEPTTEAPGKGQKSVAPDSAKSDEEKKKNKFAGFLKFWNGLQTTICGHKPSKRGHNQASSDQKNDKHLNDTDVSKYGNDTDDDGSKDNHPDANGTFEIVSSVSDYAKEWLAISTDLRSYLQLDSTRQNIIAIQQIQKDLRQETSLLSILQLSKDPRVFKFLNLTIPDADFFLKEIDSIDNAACTWLTLMSGLNFDNIEANKTLPPHIRYKIRQNATFVPTTKRVRRKYWFPGPGSGEYPYYNFGFIWIQDIIERAIINVQVGQDVVEPGAYMSIVYEKEQRLKEVMKMMGLSNAVHWLAWFITTFVQFTVTMIVLTVMLKYGRVLIYSDPLLVFTTLELFLISTLYSKAKVAAACAGIIYFLTYVPYMYSLFSTTAFGLGGKYFAFYEETGVGVQWNNIHTSPVEGDQYNLLMVHLMMILDSFLYALLAWYIEAVFPDYASKFETEPSHLTQGVTIDHLTKVYKTGHKLAVKDLCLNLSILTGLFPPTSGSATIYGHDIRLDMEVIRQGLGMMIEDLGLPNKRKSQVDCLSGGMQRKLSVAIAFVGGSRTVILDEPTAGVDPYARRAIWDLLIKYKSGRTILLSTHHMDEADLLGDRIAIISNGALKCCGSPLFLKNTFCEGYHLKLVKQENEEDVISTDDLDTEDPTHNAPATGNKKPKPMKTFQIKQNSHTTTSPPARLSLDDDLTEAVGGHSGPDLELKPANQSPGNELELGHMTEAPANQNRTEGVDVADKQTNQRVESEVNIEEEARDQRNMEMLCGKGSYVLSNKWLLLNHFRAVIIKRFHYITRNWKSLFSQIILPALFVSIAMTVALSAPKDEDLPPLELSPSMYFNVTQPKGNYIPISNEHSSERAVNYLKDKGPDDLIKTFHLPSVSMPDGRYYPNCICKKDNSGFECSEPSQRPPEFRVVTRDIMQDISVKSMNKGVYEQGKYYLYTTDEYRLHRYGAFSFGTECESVPKNFGENSPTIFRQLAVRGTAIELPS</sequence>
<keyword evidence="4" id="KW-0812">Transmembrane</keyword>
<accession>A0ABY7FQ68</accession>
<feature type="transmembrane region" description="Helical" evidence="4">
    <location>
        <begin position="633"/>
        <end position="654"/>
    </location>
</feature>
<keyword evidence="2" id="KW-0677">Repeat</keyword>
<feature type="compositionally biased region" description="Basic and acidic residues" evidence="3">
    <location>
        <begin position="370"/>
        <end position="381"/>
    </location>
</feature>
<evidence type="ECO:0000313" key="6">
    <source>
        <dbReference type="EMBL" id="WAR24358.1"/>
    </source>
</evidence>
<name>A0ABY7FQ68_MYAAR</name>
<evidence type="ECO:0000256" key="1">
    <source>
        <dbReference type="ARBA" id="ARBA00022448"/>
    </source>
</evidence>
<evidence type="ECO:0000259" key="5">
    <source>
        <dbReference type="PROSITE" id="PS50893"/>
    </source>
</evidence>
<dbReference type="PANTHER" id="PTHR19229">
    <property type="entry name" value="ATP-BINDING CASSETTE TRANSPORTER SUBFAMILY A ABCA"/>
    <property type="match status" value="1"/>
</dbReference>
<proteinExistence type="predicted"/>
<evidence type="ECO:0000256" key="3">
    <source>
        <dbReference type="SAM" id="MobiDB-lite"/>
    </source>
</evidence>
<evidence type="ECO:0000256" key="2">
    <source>
        <dbReference type="ARBA" id="ARBA00022737"/>
    </source>
</evidence>
<dbReference type="CDD" id="cd03263">
    <property type="entry name" value="ABC_subfamily_A"/>
    <property type="match status" value="1"/>
</dbReference>
<feature type="region of interest" description="Disordered" evidence="3">
    <location>
        <begin position="946"/>
        <end position="1018"/>
    </location>
</feature>
<dbReference type="InterPro" id="IPR017871">
    <property type="entry name" value="ABC_transporter-like_CS"/>
</dbReference>
<keyword evidence="4" id="KW-0472">Membrane</keyword>
<feature type="transmembrane region" description="Helical" evidence="4">
    <location>
        <begin position="720"/>
        <end position="740"/>
    </location>
</feature>
<dbReference type="InterPro" id="IPR027417">
    <property type="entry name" value="P-loop_NTPase"/>
</dbReference>
<evidence type="ECO:0000256" key="4">
    <source>
        <dbReference type="SAM" id="Phobius"/>
    </source>
</evidence>
<dbReference type="EMBL" id="CP111024">
    <property type="protein sequence ID" value="WAR24358.1"/>
    <property type="molecule type" value="Genomic_DNA"/>
</dbReference>
<feature type="transmembrane region" description="Helical" evidence="4">
    <location>
        <begin position="605"/>
        <end position="627"/>
    </location>
</feature>
<evidence type="ECO:0000313" key="7">
    <source>
        <dbReference type="Proteomes" id="UP001164746"/>
    </source>
</evidence>
<organism evidence="6 7">
    <name type="scientific">Mya arenaria</name>
    <name type="common">Soft-shell clam</name>
    <dbReference type="NCBI Taxonomy" id="6604"/>
    <lineage>
        <taxon>Eukaryota</taxon>
        <taxon>Metazoa</taxon>
        <taxon>Spiralia</taxon>
        <taxon>Lophotrochozoa</taxon>
        <taxon>Mollusca</taxon>
        <taxon>Bivalvia</taxon>
        <taxon>Autobranchia</taxon>
        <taxon>Heteroconchia</taxon>
        <taxon>Euheterodonta</taxon>
        <taxon>Imparidentia</taxon>
        <taxon>Neoheterodontei</taxon>
        <taxon>Myida</taxon>
        <taxon>Myoidea</taxon>
        <taxon>Myidae</taxon>
        <taxon>Mya</taxon>
    </lineage>
</organism>
<protein>
    <submittedName>
        <fullName evidence="6">ABCA2-like protein</fullName>
    </submittedName>
</protein>
<dbReference type="InterPro" id="IPR026082">
    <property type="entry name" value="ABCA"/>
</dbReference>
<keyword evidence="7" id="KW-1185">Reference proteome</keyword>
<keyword evidence="1" id="KW-0813">Transport</keyword>
<dbReference type="PROSITE" id="PS50893">
    <property type="entry name" value="ABC_TRANSPORTER_2"/>
    <property type="match status" value="1"/>
</dbReference>
<feature type="compositionally biased region" description="Low complexity" evidence="3">
    <location>
        <begin position="305"/>
        <end position="316"/>
    </location>
</feature>
<dbReference type="InterPro" id="IPR003439">
    <property type="entry name" value="ABC_transporter-like_ATP-bd"/>
</dbReference>
<feature type="compositionally biased region" description="Polar residues" evidence="3">
    <location>
        <begin position="974"/>
        <end position="985"/>
    </location>
</feature>
<dbReference type="Proteomes" id="UP001164746">
    <property type="component" value="Chromosome 13"/>
</dbReference>
<dbReference type="PROSITE" id="PS00211">
    <property type="entry name" value="ABC_TRANSPORTER_1"/>
    <property type="match status" value="1"/>
</dbReference>
<feature type="region of interest" description="Disordered" evidence="3">
    <location>
        <begin position="298"/>
        <end position="334"/>
    </location>
</feature>
<feature type="transmembrane region" description="Helical" evidence="4">
    <location>
        <begin position="659"/>
        <end position="677"/>
    </location>
</feature>
<dbReference type="Gene3D" id="3.40.50.300">
    <property type="entry name" value="P-loop containing nucleotide triphosphate hydrolases"/>
    <property type="match status" value="1"/>
</dbReference>
<gene>
    <name evidence="6" type="ORF">MAR_038027</name>
</gene>
<keyword evidence="4" id="KW-1133">Transmembrane helix</keyword>
<dbReference type="PANTHER" id="PTHR19229:SF36">
    <property type="entry name" value="ATP-BINDING CASSETTE SUB-FAMILY A MEMBER 2"/>
    <property type="match status" value="1"/>
</dbReference>
<reference evidence="6" key="1">
    <citation type="submission" date="2022-11" db="EMBL/GenBank/DDBJ databases">
        <title>Centuries of genome instability and evolution in soft-shell clam transmissible cancer (bioRxiv).</title>
        <authorList>
            <person name="Hart S.F.M."/>
            <person name="Yonemitsu M.A."/>
            <person name="Giersch R.M."/>
            <person name="Beal B.F."/>
            <person name="Arriagada G."/>
            <person name="Davis B.W."/>
            <person name="Ostrander E.A."/>
            <person name="Goff S.P."/>
            <person name="Metzger M.J."/>
        </authorList>
    </citation>
    <scope>NUCLEOTIDE SEQUENCE</scope>
    <source>
        <strain evidence="6">MELC-2E11</strain>
        <tissue evidence="6">Siphon/mantle</tissue>
    </source>
</reference>
<dbReference type="Pfam" id="PF00005">
    <property type="entry name" value="ABC_tran"/>
    <property type="match status" value="1"/>
</dbReference>
<dbReference type="SUPFAM" id="SSF52540">
    <property type="entry name" value="P-loop containing nucleoside triphosphate hydrolases"/>
    <property type="match status" value="1"/>
</dbReference>
<feature type="domain" description="ABC transporter" evidence="5">
    <location>
        <begin position="702"/>
        <end position="936"/>
    </location>
</feature>
<feature type="region of interest" description="Disordered" evidence="3">
    <location>
        <begin position="356"/>
        <end position="400"/>
    </location>
</feature>